<protein>
    <submittedName>
        <fullName evidence="3">Haloalkane dehalogenase</fullName>
        <ecNumber evidence="3">3.8.1.5</ecNumber>
    </submittedName>
</protein>
<keyword evidence="1 3" id="KW-0378">Hydrolase</keyword>
<organism evidence="3 4">
    <name type="scientific">Salinisphaera aquimarina</name>
    <dbReference type="NCBI Taxonomy" id="2094031"/>
    <lineage>
        <taxon>Bacteria</taxon>
        <taxon>Pseudomonadati</taxon>
        <taxon>Pseudomonadota</taxon>
        <taxon>Gammaproteobacteria</taxon>
        <taxon>Salinisphaerales</taxon>
        <taxon>Salinisphaeraceae</taxon>
        <taxon>Salinisphaera</taxon>
    </lineage>
</organism>
<dbReference type="RefSeq" id="WP_380690794.1">
    <property type="nucleotide sequence ID" value="NZ_JBHRSS010000007.1"/>
</dbReference>
<proteinExistence type="predicted"/>
<dbReference type="Pfam" id="PF00561">
    <property type="entry name" value="Abhydrolase_1"/>
    <property type="match status" value="1"/>
</dbReference>
<evidence type="ECO:0000259" key="2">
    <source>
        <dbReference type="Pfam" id="PF00561"/>
    </source>
</evidence>
<dbReference type="EMBL" id="JBHRSS010000007">
    <property type="protein sequence ID" value="MFC3105234.1"/>
    <property type="molecule type" value="Genomic_DNA"/>
</dbReference>
<dbReference type="Proteomes" id="UP001595462">
    <property type="component" value="Unassembled WGS sequence"/>
</dbReference>
<dbReference type="InterPro" id="IPR029058">
    <property type="entry name" value="AB_hydrolase_fold"/>
</dbReference>
<dbReference type="GO" id="GO:0018786">
    <property type="term" value="F:haloalkane dehalogenase activity"/>
    <property type="evidence" value="ECO:0007669"/>
    <property type="project" value="UniProtKB-EC"/>
</dbReference>
<evidence type="ECO:0000256" key="1">
    <source>
        <dbReference type="ARBA" id="ARBA00022801"/>
    </source>
</evidence>
<gene>
    <name evidence="3" type="ORF">ACFOSU_15230</name>
</gene>
<feature type="domain" description="AB hydrolase-1" evidence="2">
    <location>
        <begin position="30"/>
        <end position="279"/>
    </location>
</feature>
<dbReference type="PRINTS" id="PR00412">
    <property type="entry name" value="EPOXHYDRLASE"/>
</dbReference>
<dbReference type="PANTHER" id="PTHR43329">
    <property type="entry name" value="EPOXIDE HYDROLASE"/>
    <property type="match status" value="1"/>
</dbReference>
<dbReference type="EC" id="3.8.1.5" evidence="3"/>
<dbReference type="InterPro" id="IPR000073">
    <property type="entry name" value="AB_hydrolase_1"/>
</dbReference>
<reference evidence="4" key="1">
    <citation type="journal article" date="2019" name="Int. J. Syst. Evol. Microbiol.">
        <title>The Global Catalogue of Microorganisms (GCM) 10K type strain sequencing project: providing services to taxonomists for standard genome sequencing and annotation.</title>
        <authorList>
            <consortium name="The Broad Institute Genomics Platform"/>
            <consortium name="The Broad Institute Genome Sequencing Center for Infectious Disease"/>
            <person name="Wu L."/>
            <person name="Ma J."/>
        </authorList>
    </citation>
    <scope>NUCLEOTIDE SEQUENCE [LARGE SCALE GENOMIC DNA]</scope>
    <source>
        <strain evidence="4">KCTC 52640</strain>
    </source>
</reference>
<dbReference type="Gene3D" id="3.40.50.1820">
    <property type="entry name" value="alpha/beta hydrolase"/>
    <property type="match status" value="1"/>
</dbReference>
<keyword evidence="4" id="KW-1185">Reference proteome</keyword>
<dbReference type="SUPFAM" id="SSF53474">
    <property type="entry name" value="alpha/beta-Hydrolases"/>
    <property type="match status" value="1"/>
</dbReference>
<dbReference type="NCBIfam" id="NF002938">
    <property type="entry name" value="PRK03592.1"/>
    <property type="match status" value="1"/>
</dbReference>
<sequence>MTTTSDRPEKRTIDVHGRRMAYVEMGQGDPIVFLHGNPTSSYLWRHVMPHLAQHGRCIAPDLIGMGDSEPSGSTGRDAYTFAEHRNYLDALLEQLGVDNNVVLVVHDWGSGLGFDWANRNRDKIQGIAYMEAIVAPVTWADWPDNARGIFQAMRSDAGEELVLEKNIFVERILPGSILRDLSEDEMNEYRRPFADSGERRRPTLTWPREIPIDGEPANVHEIVTQYGRWLAEDASLPKLFINADPGSILIGAQREICRGWPNQEEVTVSGVHFIQEDSPHEIGDAIAGFVGRLRA</sequence>
<name>A0ABV7ER41_9GAMM</name>
<comment type="caution">
    <text evidence="3">The sequence shown here is derived from an EMBL/GenBank/DDBJ whole genome shotgun (WGS) entry which is preliminary data.</text>
</comment>
<accession>A0ABV7ER41</accession>
<evidence type="ECO:0000313" key="3">
    <source>
        <dbReference type="EMBL" id="MFC3105234.1"/>
    </source>
</evidence>
<dbReference type="InterPro" id="IPR000639">
    <property type="entry name" value="Epox_hydrolase-like"/>
</dbReference>
<evidence type="ECO:0000313" key="4">
    <source>
        <dbReference type="Proteomes" id="UP001595462"/>
    </source>
</evidence>